<evidence type="ECO:0000256" key="6">
    <source>
        <dbReference type="ARBA" id="ARBA00022884"/>
    </source>
</evidence>
<dbReference type="RefSeq" id="WP_059031540.1">
    <property type="nucleotide sequence ID" value="NZ_DF976999.1"/>
</dbReference>
<dbReference type="EC" id="3.6.4.-" evidence="8"/>
<dbReference type="InterPro" id="IPR005747">
    <property type="entry name" value="MutS2"/>
</dbReference>
<dbReference type="HAMAP" id="MF_00092">
    <property type="entry name" value="MutS2"/>
    <property type="match status" value="1"/>
</dbReference>
<comment type="function">
    <text evidence="8">Acts as a ribosome collision sensor, splitting the ribosome into its 2 subunits. Detects stalled/collided 70S ribosomes which it binds and splits by an ATP-hydrolysis driven conformational change. Acts upstream of the ribosome quality control system (RQC), a ribosome-associated complex that mediates the extraction of incompletely synthesized nascent chains from stalled ribosomes and their subsequent degradation. Probably generates substrates for RQC.</text>
</comment>
<dbReference type="OrthoDB" id="9808166at2"/>
<keyword evidence="4 8" id="KW-0378">Hydrolase</keyword>
<reference evidence="11" key="1">
    <citation type="journal article" date="2016" name="Genome Announc.">
        <title>Draft Genome Sequence of the Syntrophic Lactate-Degrading Bacterium Tepidanaerobacter syntrophicus JLT.</title>
        <authorList>
            <person name="Matsuura N."/>
            <person name="Ohashi A."/>
            <person name="Tourlousse D.M."/>
            <person name="Sekiguchi Y."/>
        </authorList>
    </citation>
    <scope>NUCLEOTIDE SEQUENCE [LARGE SCALE GENOMIC DNA]</scope>
    <source>
        <strain evidence="11">JL</strain>
    </source>
</reference>
<dbReference type="EC" id="3.1.-.-" evidence="8"/>
<dbReference type="InterPro" id="IPR002625">
    <property type="entry name" value="Smr_dom"/>
</dbReference>
<dbReference type="GO" id="GO:0006298">
    <property type="term" value="P:mismatch repair"/>
    <property type="evidence" value="ECO:0007669"/>
    <property type="project" value="InterPro"/>
</dbReference>
<feature type="domain" description="Smr" evidence="10">
    <location>
        <begin position="713"/>
        <end position="787"/>
    </location>
</feature>
<keyword evidence="7 8" id="KW-0238">DNA-binding</keyword>
<dbReference type="GO" id="GO:0005524">
    <property type="term" value="F:ATP binding"/>
    <property type="evidence" value="ECO:0007669"/>
    <property type="project" value="UniProtKB-UniRule"/>
</dbReference>
<dbReference type="GO" id="GO:0043023">
    <property type="term" value="F:ribosomal large subunit binding"/>
    <property type="evidence" value="ECO:0007669"/>
    <property type="project" value="UniProtKB-UniRule"/>
</dbReference>
<evidence type="ECO:0000256" key="8">
    <source>
        <dbReference type="HAMAP-Rule" id="MF_00092"/>
    </source>
</evidence>
<dbReference type="Pfam" id="PF00488">
    <property type="entry name" value="MutS_V"/>
    <property type="match status" value="1"/>
</dbReference>
<dbReference type="GO" id="GO:0045910">
    <property type="term" value="P:negative regulation of DNA recombination"/>
    <property type="evidence" value="ECO:0007669"/>
    <property type="project" value="InterPro"/>
</dbReference>
<dbReference type="NCBIfam" id="TIGR01069">
    <property type="entry name" value="mutS2"/>
    <property type="match status" value="1"/>
</dbReference>
<dbReference type="AlphaFoldDB" id="A0A0U9HCG1"/>
<dbReference type="GO" id="GO:0004519">
    <property type="term" value="F:endonuclease activity"/>
    <property type="evidence" value="ECO:0007669"/>
    <property type="project" value="UniProtKB-UniRule"/>
</dbReference>
<dbReference type="PROSITE" id="PS00486">
    <property type="entry name" value="DNA_MISMATCH_REPAIR_2"/>
    <property type="match status" value="1"/>
</dbReference>
<keyword evidence="6 8" id="KW-0694">RNA-binding</keyword>
<dbReference type="GO" id="GO:0016887">
    <property type="term" value="F:ATP hydrolysis activity"/>
    <property type="evidence" value="ECO:0007669"/>
    <property type="project" value="InterPro"/>
</dbReference>
<evidence type="ECO:0000256" key="7">
    <source>
        <dbReference type="ARBA" id="ARBA00023125"/>
    </source>
</evidence>
<proteinExistence type="inferred from homology"/>
<dbReference type="STRING" id="224999.GCA_001485475_00462"/>
<keyword evidence="3 8" id="KW-0547">Nucleotide-binding</keyword>
<organism evidence="11">
    <name type="scientific">Tepidanaerobacter syntrophicus</name>
    <dbReference type="NCBI Taxonomy" id="224999"/>
    <lineage>
        <taxon>Bacteria</taxon>
        <taxon>Bacillati</taxon>
        <taxon>Bacillota</taxon>
        <taxon>Clostridia</taxon>
        <taxon>Thermosediminibacterales</taxon>
        <taxon>Tepidanaerobacteraceae</taxon>
        <taxon>Tepidanaerobacter</taxon>
    </lineage>
</organism>
<dbReference type="PROSITE" id="PS50828">
    <property type="entry name" value="SMR"/>
    <property type="match status" value="1"/>
</dbReference>
<dbReference type="SMART" id="SM00534">
    <property type="entry name" value="MUTSac"/>
    <property type="match status" value="1"/>
</dbReference>
<comment type="function">
    <text evidence="8">Endonuclease that is involved in the suppression of homologous recombination and thus may have a key role in the control of bacterial genetic diversity.</text>
</comment>
<accession>A0A0U9HCG1</accession>
<keyword evidence="1 8" id="KW-0540">Nuclease</keyword>
<dbReference type="PANTHER" id="PTHR48466">
    <property type="entry name" value="OS10G0509000 PROTEIN-RELATED"/>
    <property type="match status" value="1"/>
</dbReference>
<keyword evidence="8" id="KW-0255">Endonuclease</keyword>
<dbReference type="Pfam" id="PF20297">
    <property type="entry name" value="MSSS"/>
    <property type="match status" value="1"/>
</dbReference>
<evidence type="ECO:0000256" key="3">
    <source>
        <dbReference type="ARBA" id="ARBA00022741"/>
    </source>
</evidence>
<dbReference type="SMART" id="SM00533">
    <property type="entry name" value="MUTSd"/>
    <property type="match status" value="1"/>
</dbReference>
<comment type="similarity">
    <text evidence="8">Belongs to the DNA mismatch repair MutS family. MutS2 subfamily.</text>
</comment>
<evidence type="ECO:0000313" key="12">
    <source>
        <dbReference type="Proteomes" id="UP000062160"/>
    </source>
</evidence>
<evidence type="ECO:0000256" key="4">
    <source>
        <dbReference type="ARBA" id="ARBA00022801"/>
    </source>
</evidence>
<dbReference type="SUPFAM" id="SSF48334">
    <property type="entry name" value="DNA repair protein MutS, domain III"/>
    <property type="match status" value="1"/>
</dbReference>
<dbReference type="Gene3D" id="3.30.1370.110">
    <property type="match status" value="1"/>
</dbReference>
<dbReference type="FunFam" id="3.40.50.300:FF:000830">
    <property type="entry name" value="Endonuclease MutS2"/>
    <property type="match status" value="1"/>
</dbReference>
<dbReference type="GO" id="GO:0140664">
    <property type="term" value="F:ATP-dependent DNA damage sensor activity"/>
    <property type="evidence" value="ECO:0007669"/>
    <property type="project" value="InterPro"/>
</dbReference>
<evidence type="ECO:0000256" key="2">
    <source>
        <dbReference type="ARBA" id="ARBA00022730"/>
    </source>
</evidence>
<dbReference type="Gene3D" id="3.40.50.300">
    <property type="entry name" value="P-loop containing nucleotide triphosphate hydrolases"/>
    <property type="match status" value="1"/>
</dbReference>
<name>A0A0U9HCG1_9FIRM</name>
<feature type="coiled-coil region" evidence="9">
    <location>
        <begin position="509"/>
        <end position="597"/>
    </location>
</feature>
<dbReference type="PANTHER" id="PTHR48466:SF2">
    <property type="entry name" value="OS10G0509000 PROTEIN"/>
    <property type="match status" value="1"/>
</dbReference>
<protein>
    <recommendedName>
        <fullName evidence="8">Endonuclease MutS2</fullName>
        <ecNumber evidence="8">3.1.-.-</ecNumber>
    </recommendedName>
    <alternativeName>
        <fullName evidence="8">Ribosome-associated protein quality control-upstream factor</fullName>
        <shortName evidence="8">RQC-upstream factor</shortName>
        <shortName evidence="8">RqcU</shortName>
        <ecNumber evidence="8">3.6.4.-</ecNumber>
    </alternativeName>
</protein>
<dbReference type="InterPro" id="IPR000432">
    <property type="entry name" value="DNA_mismatch_repair_MutS_C"/>
</dbReference>
<evidence type="ECO:0000256" key="5">
    <source>
        <dbReference type="ARBA" id="ARBA00022840"/>
    </source>
</evidence>
<keyword evidence="9" id="KW-0175">Coiled coil</keyword>
<dbReference type="SMART" id="SM00463">
    <property type="entry name" value="SMR"/>
    <property type="match status" value="1"/>
</dbReference>
<keyword evidence="2 8" id="KW-0699">rRNA-binding</keyword>
<dbReference type="GO" id="GO:0072344">
    <property type="term" value="P:rescue of stalled ribosome"/>
    <property type="evidence" value="ECO:0007669"/>
    <property type="project" value="UniProtKB-UniRule"/>
</dbReference>
<keyword evidence="12" id="KW-1185">Reference proteome</keyword>
<dbReference type="Proteomes" id="UP000062160">
    <property type="component" value="Unassembled WGS sequence"/>
</dbReference>
<evidence type="ECO:0000259" key="10">
    <source>
        <dbReference type="PROSITE" id="PS50828"/>
    </source>
</evidence>
<dbReference type="GO" id="GO:0030983">
    <property type="term" value="F:mismatched DNA binding"/>
    <property type="evidence" value="ECO:0007669"/>
    <property type="project" value="InterPro"/>
</dbReference>
<dbReference type="SUPFAM" id="SSF160443">
    <property type="entry name" value="SMR domain-like"/>
    <property type="match status" value="1"/>
</dbReference>
<dbReference type="InterPro" id="IPR036187">
    <property type="entry name" value="DNA_mismatch_repair_MutS_sf"/>
</dbReference>
<dbReference type="SUPFAM" id="SSF52540">
    <property type="entry name" value="P-loop containing nucleoside triphosphate hydrolases"/>
    <property type="match status" value="1"/>
</dbReference>
<dbReference type="InterPro" id="IPR046893">
    <property type="entry name" value="MSSS"/>
</dbReference>
<gene>
    <name evidence="8" type="primary">mutS2</name>
    <name evidence="8" type="synonym">rqcU</name>
    <name evidence="11" type="ORF">TSYNT_5310</name>
</gene>
<feature type="binding site" evidence="8">
    <location>
        <begin position="332"/>
        <end position="339"/>
    </location>
    <ligand>
        <name>ATP</name>
        <dbReference type="ChEBI" id="CHEBI:30616"/>
    </ligand>
</feature>
<dbReference type="CDD" id="cd03280">
    <property type="entry name" value="ABC_MutS2"/>
    <property type="match status" value="1"/>
</dbReference>
<dbReference type="InterPro" id="IPR007696">
    <property type="entry name" value="DNA_mismatch_repair_MutS_core"/>
</dbReference>
<evidence type="ECO:0000256" key="1">
    <source>
        <dbReference type="ARBA" id="ARBA00022722"/>
    </source>
</evidence>
<dbReference type="PIRSF" id="PIRSF005814">
    <property type="entry name" value="MutS_YshD"/>
    <property type="match status" value="1"/>
</dbReference>
<sequence>MNKKVETILEYDKIKKILSEYAMSDIAKEEIEKLAPYSDEQVVKRLQQETSEGSAVTRSGIDLPLDGIRDIRGSLNLAKVGGMLSPKELLDIASVMETSRLVKSIWNKKKLEDTPIIDEIVNSLHTFLSLEEKIKRAIISEDEIADDASPKLNSIRRQKKNLSQNIRNKLNEIISSPYYQKALQDSIVTVRQDRYVVPVKQEFRSSIPGVIHDQSASGATLYIEPMAVMKMNNELRQLEAEEKNEIERILMDFSEKIQENADFLYDTLYALAHLDFIMAKARYSLALKGVEPIFNNRGYINILQGRHPLLKGDPVPLDIFLGDKFNILIITGPNTGGKTVALKTVGLFVLMAQSGLHLPAKEGTEISIFEEVFADIGDEQSIEQSLSTFSSHMKNIKEIIDLANDKSLVILDELGAGTDPTEGAALAMAILNYLYKKGSKVLATTHYSELKAFAFSTEGVENASMEFDLATLSPTYKMTIGIPGKSNAFEIAKRLGLKEEVVNLAKSLVAEENLKLEDLLTHIEQEKSRAELETEELKALKAEYARKLEKLEEEQQKLKIQEEKILESARKKARLMLDKTEREAEQIIRSLKEAEAERQLHIKSQAAEEARTWLREMGEELQDSKIEVIESNGKNYRKLLKPGQKVRISNLGQEGYILSLDESSKSAMVQVGVMKVSVPTASLIPVKEREMEEEKSRYSSIAMDKARQISTEIDLRGLTLDEALIKVDRYLDDAKIAGIPRVTLIHGKGTGALRKGITEMLRNRRDIKSFRLGNIDEGGSGVTVVEL</sequence>
<dbReference type="InterPro" id="IPR036063">
    <property type="entry name" value="Smr_dom_sf"/>
</dbReference>
<dbReference type="EMBL" id="DF976999">
    <property type="protein sequence ID" value="GAQ24480.1"/>
    <property type="molecule type" value="Genomic_DNA"/>
</dbReference>
<dbReference type="Pfam" id="PF01713">
    <property type="entry name" value="Smr"/>
    <property type="match status" value="1"/>
</dbReference>
<comment type="subunit">
    <text evidence="8">Homodimer. Binds to stalled ribosomes, contacting rRNA.</text>
</comment>
<evidence type="ECO:0000313" key="11">
    <source>
        <dbReference type="EMBL" id="GAQ24480.1"/>
    </source>
</evidence>
<dbReference type="InterPro" id="IPR045076">
    <property type="entry name" value="MutS"/>
</dbReference>
<keyword evidence="5 8" id="KW-0067">ATP-binding</keyword>
<evidence type="ECO:0000256" key="9">
    <source>
        <dbReference type="SAM" id="Coils"/>
    </source>
</evidence>
<dbReference type="InterPro" id="IPR027417">
    <property type="entry name" value="P-loop_NTPase"/>
</dbReference>
<dbReference type="GO" id="GO:0019843">
    <property type="term" value="F:rRNA binding"/>
    <property type="evidence" value="ECO:0007669"/>
    <property type="project" value="UniProtKB-UniRule"/>
</dbReference>